<protein>
    <submittedName>
        <fullName evidence="1">Uncharacterized protein</fullName>
    </submittedName>
</protein>
<dbReference type="Proteomes" id="UP000284706">
    <property type="component" value="Unassembled WGS sequence"/>
</dbReference>
<keyword evidence="2" id="KW-1185">Reference proteome</keyword>
<dbReference type="AlphaFoldDB" id="A0A409XXR4"/>
<evidence type="ECO:0000313" key="1">
    <source>
        <dbReference type="EMBL" id="PPQ95549.1"/>
    </source>
</evidence>
<dbReference type="OrthoDB" id="3070581at2759"/>
<dbReference type="EMBL" id="NHYE01001423">
    <property type="protein sequence ID" value="PPQ95549.1"/>
    <property type="molecule type" value="Genomic_DNA"/>
</dbReference>
<organism evidence="1 2">
    <name type="scientific">Gymnopilus dilepis</name>
    <dbReference type="NCBI Taxonomy" id="231916"/>
    <lineage>
        <taxon>Eukaryota</taxon>
        <taxon>Fungi</taxon>
        <taxon>Dikarya</taxon>
        <taxon>Basidiomycota</taxon>
        <taxon>Agaricomycotina</taxon>
        <taxon>Agaricomycetes</taxon>
        <taxon>Agaricomycetidae</taxon>
        <taxon>Agaricales</taxon>
        <taxon>Agaricineae</taxon>
        <taxon>Hymenogastraceae</taxon>
        <taxon>Gymnopilus</taxon>
    </lineage>
</organism>
<sequence>MPGIVLNEVSFEAEIMAQQAAAENLTSFRGYPFPGQLVEVPYPMENQAPVPPASLVAYSRTHRFSLPKCFHGKKVRLITRCRVDTEELLVTLQCDVRGSGERLCPFFGNAAPSC</sequence>
<comment type="caution">
    <text evidence="1">The sequence shown here is derived from an EMBL/GenBank/DDBJ whole genome shotgun (WGS) entry which is preliminary data.</text>
</comment>
<evidence type="ECO:0000313" key="2">
    <source>
        <dbReference type="Proteomes" id="UP000284706"/>
    </source>
</evidence>
<dbReference type="InParanoid" id="A0A409XXR4"/>
<reference evidence="1 2" key="1">
    <citation type="journal article" date="2018" name="Evol. Lett.">
        <title>Horizontal gene cluster transfer increased hallucinogenic mushroom diversity.</title>
        <authorList>
            <person name="Reynolds H.T."/>
            <person name="Vijayakumar V."/>
            <person name="Gluck-Thaler E."/>
            <person name="Korotkin H.B."/>
            <person name="Matheny P.B."/>
            <person name="Slot J.C."/>
        </authorList>
    </citation>
    <scope>NUCLEOTIDE SEQUENCE [LARGE SCALE GENOMIC DNA]</scope>
    <source>
        <strain evidence="1 2">SRW20</strain>
    </source>
</reference>
<gene>
    <name evidence="1" type="ORF">CVT26_008574</name>
</gene>
<accession>A0A409XXR4</accession>
<proteinExistence type="predicted"/>
<name>A0A409XXR4_9AGAR</name>